<dbReference type="Proteomes" id="UP000509704">
    <property type="component" value="Chromosome 7"/>
</dbReference>
<evidence type="ECO:0000313" key="4">
    <source>
        <dbReference type="EMBL" id="QLG74330.1"/>
    </source>
</evidence>
<feature type="region of interest" description="Disordered" evidence="2">
    <location>
        <begin position="23"/>
        <end position="71"/>
    </location>
</feature>
<reference evidence="4 5" key="1">
    <citation type="submission" date="2020-07" db="EMBL/GenBank/DDBJ databases">
        <title>The yeast mating-type switching endonuclease HO is a domesticated member of an unorthodox homing genetic element family.</title>
        <authorList>
            <person name="Coughlan A.Y."/>
            <person name="Lombardi L."/>
            <person name="Braun-Galleani S."/>
            <person name="Martos A.R."/>
            <person name="Galeote V."/>
            <person name="Bigey F."/>
            <person name="Dequin S."/>
            <person name="Byrne K.P."/>
            <person name="Wolfe K.H."/>
        </authorList>
    </citation>
    <scope>NUCLEOTIDE SEQUENCE [LARGE SCALE GENOMIC DNA]</scope>
    <source>
        <strain evidence="4 5">NRRL Y-6702</strain>
    </source>
</reference>
<dbReference type="GeneID" id="59238113"/>
<dbReference type="KEGG" id="zmk:HG535_0G02140"/>
<sequence>MSFNLTDRGIKLLYRQRGSNLRKLDPDDDDLVIRGPSMQDAPSDIAPSVYEPADNEVPDADPLELDGPADEKPLRYEIYSDDIQENGGDDFGEEEGNAQGAVNTHENYNDIDESTAYYNFQDMPLRQLSSSITSITSIDVLVSMFTNLFQHDLIPQAMNVFEQTGERRLKMLYKLDVRIFETVLDQLVKDFKDILDINMSNNELCYQLRQLVSVREDLNEQLVAVRKELQSLKCGGELYQAQQESEILDGRVELNDKLNDLTEIIVGHSPIPPAASLTKVDEFCNNINPYSGIATKIERMNETLKSMESTHQEL</sequence>
<feature type="coiled-coil region" evidence="1">
    <location>
        <begin position="208"/>
        <end position="235"/>
    </location>
</feature>
<accession>A0A7H9B716</accession>
<proteinExistence type="predicted"/>
<evidence type="ECO:0000256" key="1">
    <source>
        <dbReference type="SAM" id="Coils"/>
    </source>
</evidence>
<keyword evidence="5" id="KW-1185">Reference proteome</keyword>
<dbReference type="AlphaFoldDB" id="A0A7H9B716"/>
<keyword evidence="1" id="KW-0175">Coiled coil</keyword>
<feature type="domain" description="Inner kinetochore subunit AME1" evidence="3">
    <location>
        <begin position="116"/>
        <end position="307"/>
    </location>
</feature>
<gene>
    <name evidence="4" type="ORF">HG535_0G02140</name>
</gene>
<dbReference type="OrthoDB" id="4067487at2759"/>
<name>A0A7H9B716_ZYGMR</name>
<organism evidence="4 5">
    <name type="scientific">Zygotorulaspora mrakii</name>
    <name type="common">Zygosaccharomyces mrakii</name>
    <dbReference type="NCBI Taxonomy" id="42260"/>
    <lineage>
        <taxon>Eukaryota</taxon>
        <taxon>Fungi</taxon>
        <taxon>Dikarya</taxon>
        <taxon>Ascomycota</taxon>
        <taxon>Saccharomycotina</taxon>
        <taxon>Saccharomycetes</taxon>
        <taxon>Saccharomycetales</taxon>
        <taxon>Saccharomycetaceae</taxon>
        <taxon>Zygotorulaspora</taxon>
    </lineage>
</organism>
<feature type="compositionally biased region" description="Acidic residues" evidence="2">
    <location>
        <begin position="53"/>
        <end position="68"/>
    </location>
</feature>
<dbReference type="RefSeq" id="XP_037146055.1">
    <property type="nucleotide sequence ID" value="XM_037290160.1"/>
</dbReference>
<evidence type="ECO:0000313" key="5">
    <source>
        <dbReference type="Proteomes" id="UP000509704"/>
    </source>
</evidence>
<evidence type="ECO:0000259" key="3">
    <source>
        <dbReference type="Pfam" id="PF20994"/>
    </source>
</evidence>
<evidence type="ECO:0000256" key="2">
    <source>
        <dbReference type="SAM" id="MobiDB-lite"/>
    </source>
</evidence>
<dbReference type="Pfam" id="PF20994">
    <property type="entry name" value="CENPU"/>
    <property type="match status" value="1"/>
</dbReference>
<protein>
    <recommendedName>
        <fullName evidence="3">Inner kinetochore subunit AME1 domain-containing protein</fullName>
    </recommendedName>
</protein>
<dbReference type="InterPro" id="IPR048743">
    <property type="entry name" value="AME1"/>
</dbReference>
<dbReference type="EMBL" id="CP058610">
    <property type="protein sequence ID" value="QLG74330.1"/>
    <property type="molecule type" value="Genomic_DNA"/>
</dbReference>